<feature type="signal peptide" evidence="1">
    <location>
        <begin position="1"/>
        <end position="26"/>
    </location>
</feature>
<keyword evidence="1" id="KW-0732">Signal</keyword>
<gene>
    <name evidence="2" type="ORF">J4573_51105</name>
</gene>
<dbReference type="Proteomes" id="UP000669179">
    <property type="component" value="Unassembled WGS sequence"/>
</dbReference>
<protein>
    <submittedName>
        <fullName evidence="2">Uncharacterized protein</fullName>
    </submittedName>
</protein>
<dbReference type="AlphaFoldDB" id="A0A939PVE4"/>
<dbReference type="RefSeq" id="WP_208263727.1">
    <property type="nucleotide sequence ID" value="NZ_JAGEOJ010000037.1"/>
</dbReference>
<reference evidence="2" key="1">
    <citation type="submission" date="2021-03" db="EMBL/GenBank/DDBJ databases">
        <authorList>
            <person name="Kanchanasin P."/>
            <person name="Saeng-In P."/>
            <person name="Phongsopitanun W."/>
            <person name="Yuki M."/>
            <person name="Kudo T."/>
            <person name="Ohkuma M."/>
            <person name="Tanasupawat S."/>
        </authorList>
    </citation>
    <scope>NUCLEOTIDE SEQUENCE</scope>
    <source>
        <strain evidence="2">GKU 128</strain>
    </source>
</reference>
<dbReference type="EMBL" id="JAGEOJ010000037">
    <property type="protein sequence ID" value="MBO2455506.1"/>
    <property type="molecule type" value="Genomic_DNA"/>
</dbReference>
<keyword evidence="3" id="KW-1185">Reference proteome</keyword>
<name>A0A939PVE4_9ACTN</name>
<evidence type="ECO:0000313" key="2">
    <source>
        <dbReference type="EMBL" id="MBO2455506.1"/>
    </source>
</evidence>
<evidence type="ECO:0000256" key="1">
    <source>
        <dbReference type="SAM" id="SignalP"/>
    </source>
</evidence>
<organism evidence="2 3">
    <name type="scientific">Actinomadura barringtoniae</name>
    <dbReference type="NCBI Taxonomy" id="1427535"/>
    <lineage>
        <taxon>Bacteria</taxon>
        <taxon>Bacillati</taxon>
        <taxon>Actinomycetota</taxon>
        <taxon>Actinomycetes</taxon>
        <taxon>Streptosporangiales</taxon>
        <taxon>Thermomonosporaceae</taxon>
        <taxon>Actinomadura</taxon>
    </lineage>
</organism>
<feature type="chain" id="PRO_5037758086" evidence="1">
    <location>
        <begin position="27"/>
        <end position="355"/>
    </location>
</feature>
<comment type="caution">
    <text evidence="2">The sequence shown here is derived from an EMBL/GenBank/DDBJ whole genome shotgun (WGS) entry which is preliminary data.</text>
</comment>
<sequence>MRGVRRILLSAVLVAGVVSVPMPAQAAPPNGWREVGLPFLWSRRTLGFVEAAGPSDVWIAGAQGQVAIPQPTGGVLWTPGNPVVRRLKDGAWHEYPLDGWPGWAQVTGLSQSGDDVFVTGPSDPPYVARFDGTRFKPVSLPAGARRVYVRPGPGGTWAVSGQWHDRALLRWVDGAFQKVELPAGYLLHDVVAVGPNDVWAVGRQGEGDATRPASLHWNGKTWTSYPVPDLGFYDSLYQVFATSSGEVWASDTSFENTGTLTTLLRWTGSAWVKVKVPQEAQSPLASDGAGRLVLPGSTSTGTGAVFRWTGSGWQTTEFPSSPNTRFFDVDGAPGTSALWTVAQRDLTPVMQTNAP</sequence>
<proteinExistence type="predicted"/>
<accession>A0A939PVE4</accession>
<evidence type="ECO:0000313" key="3">
    <source>
        <dbReference type="Proteomes" id="UP000669179"/>
    </source>
</evidence>